<dbReference type="SUPFAM" id="SSF56634">
    <property type="entry name" value="Heme-dependent catalase-like"/>
    <property type="match status" value="1"/>
</dbReference>
<dbReference type="CDD" id="cd08152">
    <property type="entry name" value="y4iL_like"/>
    <property type="match status" value="1"/>
</dbReference>
<sequence length="363" mass="42094">MSMKGLEELDFEERYYKDDPQLEMESIDEFIVMISQVIGQHFDRGERPARRDAHAFDMGCVRASFVVESDLPAELQHGVFSRPGKSYEAWIRFSNGNFFPTSPRSPDARGMAIKLMGVEGQKILHDEQFTQDFILINHPNFFVNDLKDYIEVLRKYLEGGFWKQWVLAPLRLRSLRLIWIALRVNLTIASSPLARRYWSMTPYKFGDGSPPYAVKYTAIPELPIPGLLQRIRNVLAAGFTPQRAMQAMLSRNEDVRFNFYIQHFVDSHSTPIEDTSVEWREDVAPIHRVARIVIPRQDIMSKERGEDCEDLSFSPWHSLPAHKPLGLINRVRKKVYLAISDRRHALNGVEPREPVVREPEEVQ</sequence>
<evidence type="ECO:0000313" key="2">
    <source>
        <dbReference type="Proteomes" id="UP001156882"/>
    </source>
</evidence>
<gene>
    <name evidence="1" type="ORF">GCM10007874_29390</name>
</gene>
<accession>A0ABQ6CHW1</accession>
<dbReference type="Gene3D" id="2.40.180.10">
    <property type="entry name" value="Catalase core domain"/>
    <property type="match status" value="1"/>
</dbReference>
<protein>
    <recommendedName>
        <fullName evidence="3">Catalase</fullName>
    </recommendedName>
</protein>
<keyword evidence="2" id="KW-1185">Reference proteome</keyword>
<comment type="caution">
    <text evidence="1">The sequence shown here is derived from an EMBL/GenBank/DDBJ whole genome shotgun (WGS) entry which is preliminary data.</text>
</comment>
<organism evidence="1 2">
    <name type="scientific">Labrys miyagiensis</name>
    <dbReference type="NCBI Taxonomy" id="346912"/>
    <lineage>
        <taxon>Bacteria</taxon>
        <taxon>Pseudomonadati</taxon>
        <taxon>Pseudomonadota</taxon>
        <taxon>Alphaproteobacteria</taxon>
        <taxon>Hyphomicrobiales</taxon>
        <taxon>Xanthobacteraceae</taxon>
        <taxon>Labrys</taxon>
    </lineage>
</organism>
<dbReference type="Proteomes" id="UP001156882">
    <property type="component" value="Unassembled WGS sequence"/>
</dbReference>
<dbReference type="InterPro" id="IPR020835">
    <property type="entry name" value="Catalase_sf"/>
</dbReference>
<dbReference type="PANTHER" id="PTHR36195">
    <property type="entry name" value="DOMAIN PROTEIN, PUTATIVE (AFU_ORTHOLOGUE AFUA_5G01990)-RELATED-RELATED"/>
    <property type="match status" value="1"/>
</dbReference>
<dbReference type="EMBL" id="BSPC01000026">
    <property type="protein sequence ID" value="GLS19922.1"/>
    <property type="molecule type" value="Genomic_DNA"/>
</dbReference>
<evidence type="ECO:0008006" key="3">
    <source>
        <dbReference type="Google" id="ProtNLM"/>
    </source>
</evidence>
<proteinExistence type="predicted"/>
<name>A0ABQ6CHW1_9HYPH</name>
<reference evidence="2" key="1">
    <citation type="journal article" date="2019" name="Int. J. Syst. Evol. Microbiol.">
        <title>The Global Catalogue of Microorganisms (GCM) 10K type strain sequencing project: providing services to taxonomists for standard genome sequencing and annotation.</title>
        <authorList>
            <consortium name="The Broad Institute Genomics Platform"/>
            <consortium name="The Broad Institute Genome Sequencing Center for Infectious Disease"/>
            <person name="Wu L."/>
            <person name="Ma J."/>
        </authorList>
    </citation>
    <scope>NUCLEOTIDE SEQUENCE [LARGE SCALE GENOMIC DNA]</scope>
    <source>
        <strain evidence="2">NBRC 101365</strain>
    </source>
</reference>
<dbReference type="PANTHER" id="PTHR36195:SF4">
    <property type="entry name" value="DOMAIN PROTEIN, PUTATIVE (AFU_ORTHOLOGUE AFUA_5G01990)-RELATED"/>
    <property type="match status" value="1"/>
</dbReference>
<evidence type="ECO:0000313" key="1">
    <source>
        <dbReference type="EMBL" id="GLS19922.1"/>
    </source>
</evidence>